<evidence type="ECO:0000256" key="3">
    <source>
        <dbReference type="ARBA" id="ARBA00011738"/>
    </source>
</evidence>
<dbReference type="eggNOG" id="KOG1412">
    <property type="taxonomic scope" value="Eukaryota"/>
</dbReference>
<evidence type="ECO:0000256" key="6">
    <source>
        <dbReference type="ARBA" id="ARBA00022898"/>
    </source>
</evidence>
<dbReference type="OMA" id="FREYAYW"/>
<feature type="domain" description="Aminotransferase class I/classII large" evidence="8">
    <location>
        <begin position="32"/>
        <end position="125"/>
    </location>
</feature>
<evidence type="ECO:0000313" key="9">
    <source>
        <dbReference type="EMBL" id="KMS93464.1"/>
    </source>
</evidence>
<dbReference type="SUPFAM" id="SSF53383">
    <property type="entry name" value="PLP-dependent transferases"/>
    <property type="match status" value="1"/>
</dbReference>
<dbReference type="PANTHER" id="PTHR11879">
    <property type="entry name" value="ASPARTATE AMINOTRANSFERASE"/>
    <property type="match status" value="1"/>
</dbReference>
<dbReference type="GO" id="GO:0004069">
    <property type="term" value="F:L-aspartate:2-oxoglutarate aminotransferase activity"/>
    <property type="evidence" value="ECO:0007669"/>
    <property type="project" value="TreeGrafter"/>
</dbReference>
<dbReference type="Gene3D" id="3.90.1150.10">
    <property type="entry name" value="Aspartate Aminotransferase, domain 1"/>
    <property type="match status" value="1"/>
</dbReference>
<keyword evidence="5" id="KW-0808">Transferase</keyword>
<dbReference type="Gene3D" id="3.40.640.10">
    <property type="entry name" value="Type I PLP-dependent aspartate aminotransferase-like (Major domain)"/>
    <property type="match status" value="1"/>
</dbReference>
<dbReference type="InterPro" id="IPR015422">
    <property type="entry name" value="PyrdxlP-dep_Trfase_small"/>
</dbReference>
<dbReference type="InterPro" id="IPR004839">
    <property type="entry name" value="Aminotransferase_I/II_large"/>
</dbReference>
<comment type="subunit">
    <text evidence="3">Homodimer.</text>
</comment>
<organism evidence="9 10">
    <name type="scientific">Beta vulgaris subsp. vulgaris</name>
    <name type="common">Beet</name>
    <dbReference type="NCBI Taxonomy" id="3555"/>
    <lineage>
        <taxon>Eukaryota</taxon>
        <taxon>Viridiplantae</taxon>
        <taxon>Streptophyta</taxon>
        <taxon>Embryophyta</taxon>
        <taxon>Tracheophyta</taxon>
        <taxon>Spermatophyta</taxon>
        <taxon>Magnoliopsida</taxon>
        <taxon>eudicotyledons</taxon>
        <taxon>Gunneridae</taxon>
        <taxon>Pentapetalae</taxon>
        <taxon>Caryophyllales</taxon>
        <taxon>Chenopodiaceae</taxon>
        <taxon>Betoideae</taxon>
        <taxon>Beta</taxon>
    </lineage>
</organism>
<dbReference type="PANTHER" id="PTHR11879:SF55">
    <property type="entry name" value="GLUTAMATE OXALOACETATE TRANSAMINASE 1, ISOFORM B"/>
    <property type="match status" value="1"/>
</dbReference>
<evidence type="ECO:0000256" key="4">
    <source>
        <dbReference type="ARBA" id="ARBA00022576"/>
    </source>
</evidence>
<feature type="non-terminal residue" evidence="9">
    <location>
        <position position="128"/>
    </location>
</feature>
<evidence type="ECO:0000256" key="1">
    <source>
        <dbReference type="ARBA" id="ARBA00001933"/>
    </source>
</evidence>
<reference evidence="9 10" key="1">
    <citation type="journal article" date="2014" name="Nature">
        <title>The genome of the recently domesticated crop plant sugar beet (Beta vulgaris).</title>
        <authorList>
            <person name="Dohm J.C."/>
            <person name="Minoche A.E."/>
            <person name="Holtgrawe D."/>
            <person name="Capella-Gutierrez S."/>
            <person name="Zakrzewski F."/>
            <person name="Tafer H."/>
            <person name="Rupp O."/>
            <person name="Sorensen T.R."/>
            <person name="Stracke R."/>
            <person name="Reinhardt R."/>
            <person name="Goesmann A."/>
            <person name="Kraft T."/>
            <person name="Schulz B."/>
            <person name="Stadler P.F."/>
            <person name="Schmidt T."/>
            <person name="Gabaldon T."/>
            <person name="Lehrach H."/>
            <person name="Weisshaar B."/>
            <person name="Himmelbauer H."/>
        </authorList>
    </citation>
    <scope>NUCLEOTIDE SEQUENCE [LARGE SCALE GENOMIC DNA]</scope>
    <source>
        <tissue evidence="9">Taproot</tissue>
    </source>
</reference>
<dbReference type="GO" id="GO:0030170">
    <property type="term" value="F:pyridoxal phosphate binding"/>
    <property type="evidence" value="ECO:0007669"/>
    <property type="project" value="InterPro"/>
</dbReference>
<gene>
    <name evidence="9" type="ORF">BVRB_031220</name>
</gene>
<keyword evidence="10" id="KW-1185">Reference proteome</keyword>
<comment type="cofactor">
    <cofactor evidence="1">
        <name>pyridoxal 5'-phosphate</name>
        <dbReference type="ChEBI" id="CHEBI:597326"/>
    </cofactor>
</comment>
<dbReference type="GO" id="GO:0006520">
    <property type="term" value="P:amino acid metabolic process"/>
    <property type="evidence" value="ECO:0007669"/>
    <property type="project" value="InterPro"/>
</dbReference>
<dbReference type="Pfam" id="PF00155">
    <property type="entry name" value="Aminotran_1_2"/>
    <property type="match status" value="1"/>
</dbReference>
<evidence type="ECO:0000256" key="2">
    <source>
        <dbReference type="ARBA" id="ARBA00007441"/>
    </source>
</evidence>
<evidence type="ECO:0000259" key="8">
    <source>
        <dbReference type="Pfam" id="PF00155"/>
    </source>
</evidence>
<keyword evidence="6" id="KW-0663">Pyridoxal phosphate</keyword>
<dbReference type="InterPro" id="IPR015424">
    <property type="entry name" value="PyrdxlP-dep_Trfase"/>
</dbReference>
<dbReference type="OrthoDB" id="1678695at2759"/>
<proteinExistence type="inferred from homology"/>
<comment type="catalytic activity">
    <reaction evidence="7">
        <text>L-aspartate + 2-oxoglutarate = oxaloacetate + L-glutamate</text>
        <dbReference type="Rhea" id="RHEA:21824"/>
        <dbReference type="ChEBI" id="CHEBI:16452"/>
        <dbReference type="ChEBI" id="CHEBI:16810"/>
        <dbReference type="ChEBI" id="CHEBI:29985"/>
        <dbReference type="ChEBI" id="CHEBI:29991"/>
        <dbReference type="EC" id="2.6.1.1"/>
    </reaction>
</comment>
<comment type="similarity">
    <text evidence="2">Belongs to the class-I pyridoxal-phosphate-dependent aminotransferase family.</text>
</comment>
<evidence type="ECO:0000313" key="10">
    <source>
        <dbReference type="Proteomes" id="UP000035740"/>
    </source>
</evidence>
<protein>
    <recommendedName>
        <fullName evidence="8">Aminotransferase class I/classII large domain-containing protein</fullName>
    </recommendedName>
</protein>
<dbReference type="InterPro" id="IPR015421">
    <property type="entry name" value="PyrdxlP-dep_Trfase_major"/>
</dbReference>
<dbReference type="Proteomes" id="UP000035740">
    <property type="component" value="Unassembled WGS sequence"/>
</dbReference>
<dbReference type="EMBL" id="KQ102491">
    <property type="protein sequence ID" value="KMS93464.1"/>
    <property type="molecule type" value="Genomic_DNA"/>
</dbReference>
<dbReference type="Gramene" id="KMS93464">
    <property type="protein sequence ID" value="KMS93464"/>
    <property type="gene ID" value="BVRB_031220"/>
</dbReference>
<evidence type="ECO:0000256" key="5">
    <source>
        <dbReference type="ARBA" id="ARBA00022679"/>
    </source>
</evidence>
<evidence type="ECO:0000256" key="7">
    <source>
        <dbReference type="ARBA" id="ARBA00049185"/>
    </source>
</evidence>
<accession>A0A0J8AXA6</accession>
<sequence>MKPSSGFAHVPVGPPNYVFHLQAQCKADPSPDKINLGIGAYKTEQGKPYILNVVKTVERALINDPTIDKEYLPIGGDPDFIKCAQKLLLGADSSIFAEGRICGVQSVSGTGALRLCSEFISEWLPGTK</sequence>
<name>A0A0J8AXA6_BETVV</name>
<dbReference type="InterPro" id="IPR000796">
    <property type="entry name" value="Asp_trans"/>
</dbReference>
<dbReference type="AlphaFoldDB" id="A0A0J8AXA6"/>
<keyword evidence="4" id="KW-0032">Aminotransferase</keyword>